<dbReference type="InterPro" id="IPR009057">
    <property type="entry name" value="Homeodomain-like_sf"/>
</dbReference>
<dbReference type="PROSITE" id="PS01124">
    <property type="entry name" value="HTH_ARAC_FAMILY_2"/>
    <property type="match status" value="1"/>
</dbReference>
<keyword evidence="3" id="KW-0804">Transcription</keyword>
<protein>
    <recommendedName>
        <fullName evidence="4">HTH araC/xylS-type domain-containing protein</fullName>
    </recommendedName>
</protein>
<reference evidence="5 6" key="1">
    <citation type="submission" date="2021-02" db="EMBL/GenBank/DDBJ databases">
        <title>Nitrogen-fixing ability and nitrogen fixation related genes of thermophilic fermentative bacteria in the genus Caldicellulosiruptor.</title>
        <authorList>
            <person name="Chen Y."/>
            <person name="Nishihara A."/>
            <person name="Haruta S."/>
        </authorList>
    </citation>
    <scope>NUCLEOTIDE SEQUENCE [LARGE SCALE GENOMIC DNA]</scope>
    <source>
        <strain evidence="5 6">YA01</strain>
    </source>
</reference>
<evidence type="ECO:0000256" key="3">
    <source>
        <dbReference type="ARBA" id="ARBA00023163"/>
    </source>
</evidence>
<name>A0ABN6EDE0_9FIRM</name>
<sequence>MPEKSPHYIEEIFDYVSQRPQKFVLNFWEDPRYFKLHRHNFVECMYVVKGEGTEYINSISYSLKPGTFSIVMPYQIHRIDYSEQKPISIYVVAISFEELLAPSSIFYRIGKLLLNYDENILPYYYFEGKEKEVMDRLFKEAWIYYNQQDVWAEIILKAKILEIVTYFDRCRNFACAKNSQKPAYNFVQNRAKKESIPVPTDYWQLVYYVHRNYNQNIDLKTLSKEFHLSPSYVSQLFKKLVGSNFHNFLIEVRLQHACSLLLSTDKPVTDIALEVGFDSYSTFARVFHKHKGMSALEFRKRGGVS</sequence>
<dbReference type="RefSeq" id="WP_207179930.1">
    <property type="nucleotide sequence ID" value="NZ_AP024480.1"/>
</dbReference>
<organism evidence="5 6">
    <name type="scientific">Caldicellulosiruptor diazotrophicus</name>
    <dbReference type="NCBI Taxonomy" id="2806205"/>
    <lineage>
        <taxon>Bacteria</taxon>
        <taxon>Bacillati</taxon>
        <taxon>Bacillota</taxon>
        <taxon>Bacillota incertae sedis</taxon>
        <taxon>Caldicellulosiruptorales</taxon>
        <taxon>Caldicellulosiruptoraceae</taxon>
        <taxon>Caldicellulosiruptor</taxon>
    </lineage>
</organism>
<dbReference type="PANTHER" id="PTHR43280:SF34">
    <property type="entry name" value="ARAC-FAMILY TRANSCRIPTIONAL REGULATOR"/>
    <property type="match status" value="1"/>
</dbReference>
<dbReference type="Gene3D" id="1.10.10.60">
    <property type="entry name" value="Homeodomain-like"/>
    <property type="match status" value="2"/>
</dbReference>
<dbReference type="SUPFAM" id="SSF46689">
    <property type="entry name" value="Homeodomain-like"/>
    <property type="match status" value="2"/>
</dbReference>
<dbReference type="Gene3D" id="2.60.120.10">
    <property type="entry name" value="Jelly Rolls"/>
    <property type="match status" value="1"/>
</dbReference>
<dbReference type="InterPro" id="IPR018060">
    <property type="entry name" value="HTH_AraC"/>
</dbReference>
<dbReference type="EMBL" id="AP024480">
    <property type="protein sequence ID" value="BCS82374.1"/>
    <property type="molecule type" value="Genomic_DNA"/>
</dbReference>
<feature type="domain" description="HTH araC/xylS-type" evidence="4">
    <location>
        <begin position="203"/>
        <end position="301"/>
    </location>
</feature>
<proteinExistence type="predicted"/>
<dbReference type="PANTHER" id="PTHR43280">
    <property type="entry name" value="ARAC-FAMILY TRANSCRIPTIONAL REGULATOR"/>
    <property type="match status" value="1"/>
</dbReference>
<dbReference type="SMART" id="SM00342">
    <property type="entry name" value="HTH_ARAC"/>
    <property type="match status" value="1"/>
</dbReference>
<keyword evidence="1" id="KW-0805">Transcription regulation</keyword>
<accession>A0ABN6EDE0</accession>
<evidence type="ECO:0000256" key="1">
    <source>
        <dbReference type="ARBA" id="ARBA00023015"/>
    </source>
</evidence>
<gene>
    <name evidence="5" type="ORF">CaldiYA01_23340</name>
</gene>
<keyword evidence="2" id="KW-0238">DNA-binding</keyword>
<evidence type="ECO:0000313" key="5">
    <source>
        <dbReference type="EMBL" id="BCS82374.1"/>
    </source>
</evidence>
<dbReference type="Pfam" id="PF12833">
    <property type="entry name" value="HTH_18"/>
    <property type="match status" value="1"/>
</dbReference>
<dbReference type="InterPro" id="IPR037923">
    <property type="entry name" value="HTH-like"/>
</dbReference>
<keyword evidence="6" id="KW-1185">Reference proteome</keyword>
<dbReference type="Pfam" id="PF02311">
    <property type="entry name" value="AraC_binding"/>
    <property type="match status" value="1"/>
</dbReference>
<evidence type="ECO:0000256" key="2">
    <source>
        <dbReference type="ARBA" id="ARBA00023125"/>
    </source>
</evidence>
<dbReference type="InterPro" id="IPR003313">
    <property type="entry name" value="AraC-bd"/>
</dbReference>
<evidence type="ECO:0000259" key="4">
    <source>
        <dbReference type="PROSITE" id="PS01124"/>
    </source>
</evidence>
<evidence type="ECO:0000313" key="6">
    <source>
        <dbReference type="Proteomes" id="UP000663623"/>
    </source>
</evidence>
<dbReference type="InterPro" id="IPR014710">
    <property type="entry name" value="RmlC-like_jellyroll"/>
</dbReference>
<dbReference type="SUPFAM" id="SSF51215">
    <property type="entry name" value="Regulatory protein AraC"/>
    <property type="match status" value="1"/>
</dbReference>
<dbReference type="Proteomes" id="UP000663623">
    <property type="component" value="Chromosome"/>
</dbReference>